<proteinExistence type="predicted"/>
<name>A0ABQ2N1G4_9MICO</name>
<dbReference type="Pfam" id="PF01614">
    <property type="entry name" value="IclR_C"/>
    <property type="match status" value="1"/>
</dbReference>
<dbReference type="InterPro" id="IPR005471">
    <property type="entry name" value="Tscrpt_reg_IclR_N"/>
</dbReference>
<keyword evidence="1" id="KW-0805">Transcription regulation</keyword>
<feature type="domain" description="IclR-ED" evidence="5">
    <location>
        <begin position="76"/>
        <end position="258"/>
    </location>
</feature>
<comment type="caution">
    <text evidence="6">The sequence shown here is derived from an EMBL/GenBank/DDBJ whole genome shotgun (WGS) entry which is preliminary data.</text>
</comment>
<dbReference type="PANTHER" id="PTHR30136">
    <property type="entry name" value="HELIX-TURN-HELIX TRANSCRIPTIONAL REGULATOR, ICLR FAMILY"/>
    <property type="match status" value="1"/>
</dbReference>
<organism evidence="6 7">
    <name type="scientific">Microbacterium nanhaiense</name>
    <dbReference type="NCBI Taxonomy" id="1301026"/>
    <lineage>
        <taxon>Bacteria</taxon>
        <taxon>Bacillati</taxon>
        <taxon>Actinomycetota</taxon>
        <taxon>Actinomycetes</taxon>
        <taxon>Micrococcales</taxon>
        <taxon>Microbacteriaceae</taxon>
        <taxon>Microbacterium</taxon>
    </lineage>
</organism>
<dbReference type="Proteomes" id="UP000638043">
    <property type="component" value="Unassembled WGS sequence"/>
</dbReference>
<dbReference type="Gene3D" id="3.30.450.40">
    <property type="match status" value="1"/>
</dbReference>
<dbReference type="InterPro" id="IPR050707">
    <property type="entry name" value="HTH_MetabolicPath_Reg"/>
</dbReference>
<reference evidence="7" key="1">
    <citation type="journal article" date="2019" name="Int. J. Syst. Evol. Microbiol.">
        <title>The Global Catalogue of Microorganisms (GCM) 10K type strain sequencing project: providing services to taxonomists for standard genome sequencing and annotation.</title>
        <authorList>
            <consortium name="The Broad Institute Genomics Platform"/>
            <consortium name="The Broad Institute Genome Sequencing Center for Infectious Disease"/>
            <person name="Wu L."/>
            <person name="Ma J."/>
        </authorList>
    </citation>
    <scope>NUCLEOTIDE SEQUENCE [LARGE SCALE GENOMIC DNA]</scope>
    <source>
        <strain evidence="7">CGMCC 4.7181</strain>
    </source>
</reference>
<keyword evidence="7" id="KW-1185">Reference proteome</keyword>
<evidence type="ECO:0000256" key="1">
    <source>
        <dbReference type="ARBA" id="ARBA00023015"/>
    </source>
</evidence>
<dbReference type="PANTHER" id="PTHR30136:SF24">
    <property type="entry name" value="HTH-TYPE TRANSCRIPTIONAL REPRESSOR ALLR"/>
    <property type="match status" value="1"/>
</dbReference>
<dbReference type="InterPro" id="IPR029016">
    <property type="entry name" value="GAF-like_dom_sf"/>
</dbReference>
<evidence type="ECO:0000313" key="7">
    <source>
        <dbReference type="Proteomes" id="UP000638043"/>
    </source>
</evidence>
<dbReference type="InterPro" id="IPR036390">
    <property type="entry name" value="WH_DNA-bd_sf"/>
</dbReference>
<dbReference type="SUPFAM" id="SSF46785">
    <property type="entry name" value="Winged helix' DNA-binding domain"/>
    <property type="match status" value="1"/>
</dbReference>
<dbReference type="Gene3D" id="1.10.10.10">
    <property type="entry name" value="Winged helix-like DNA-binding domain superfamily/Winged helix DNA-binding domain"/>
    <property type="match status" value="1"/>
</dbReference>
<evidence type="ECO:0000259" key="5">
    <source>
        <dbReference type="PROSITE" id="PS51078"/>
    </source>
</evidence>
<evidence type="ECO:0000256" key="2">
    <source>
        <dbReference type="ARBA" id="ARBA00023125"/>
    </source>
</evidence>
<keyword evidence="2" id="KW-0238">DNA-binding</keyword>
<evidence type="ECO:0000256" key="3">
    <source>
        <dbReference type="ARBA" id="ARBA00023163"/>
    </source>
</evidence>
<dbReference type="Pfam" id="PF09339">
    <property type="entry name" value="HTH_IclR"/>
    <property type="match status" value="1"/>
</dbReference>
<dbReference type="PROSITE" id="PS51077">
    <property type="entry name" value="HTH_ICLR"/>
    <property type="match status" value="1"/>
</dbReference>
<gene>
    <name evidence="6" type="ORF">GCM10010910_21260</name>
</gene>
<evidence type="ECO:0000313" key="6">
    <source>
        <dbReference type="EMBL" id="GGO65026.1"/>
    </source>
</evidence>
<dbReference type="SMART" id="SM00346">
    <property type="entry name" value="HTH_ICLR"/>
    <property type="match status" value="1"/>
</dbReference>
<feature type="domain" description="HTH iclR-type" evidence="4">
    <location>
        <begin position="14"/>
        <end position="75"/>
    </location>
</feature>
<keyword evidence="3" id="KW-0804">Transcription</keyword>
<dbReference type="PROSITE" id="PS51078">
    <property type="entry name" value="ICLR_ED"/>
    <property type="match status" value="1"/>
</dbReference>
<dbReference type="EMBL" id="BMMQ01000006">
    <property type="protein sequence ID" value="GGO65026.1"/>
    <property type="molecule type" value="Genomic_DNA"/>
</dbReference>
<evidence type="ECO:0000259" key="4">
    <source>
        <dbReference type="PROSITE" id="PS51077"/>
    </source>
</evidence>
<dbReference type="InterPro" id="IPR036388">
    <property type="entry name" value="WH-like_DNA-bd_sf"/>
</dbReference>
<sequence length="262" mass="28682">MNVQTIEAAATRRVKSAERTLELLDTLSRAREPLSVADLHRALGYPRSSFHQLIHTMTDTGWVELTPDGRVMIGPRALAVGTSYLDRDAALPIARTALERLRDATGYTAHFARLDGAHVLYLDSRYAHNAARATSRVGRHLPATATSLGKALLAELSASELDRTLPRAPYPALTPHTITTRDRLEEDLERIRRDGYALEEEENTLGVTCIAAAIGYRIPATDAISCSMPLSHATAEERTRVARIVIAAAQDLAAELRSQGLR</sequence>
<dbReference type="InterPro" id="IPR014757">
    <property type="entry name" value="Tscrpt_reg_IclR_C"/>
</dbReference>
<protein>
    <submittedName>
        <fullName evidence="6">IclR family transcriptional regulator</fullName>
    </submittedName>
</protein>
<accession>A0ABQ2N1G4</accession>
<dbReference type="SUPFAM" id="SSF55781">
    <property type="entry name" value="GAF domain-like"/>
    <property type="match status" value="1"/>
</dbReference>